<evidence type="ECO:0000313" key="2">
    <source>
        <dbReference type="Proteomes" id="UP001652662"/>
    </source>
</evidence>
<proteinExistence type="predicted"/>
<accession>A0ABM4P8S9</accession>
<name>A0ABM4P8S9_EQUPR</name>
<feature type="region of interest" description="Disordered" evidence="1">
    <location>
        <begin position="26"/>
        <end position="125"/>
    </location>
</feature>
<feature type="compositionally biased region" description="Basic and acidic residues" evidence="1">
    <location>
        <begin position="144"/>
        <end position="158"/>
    </location>
</feature>
<evidence type="ECO:0000313" key="3">
    <source>
        <dbReference type="RefSeq" id="XP_070473605.1"/>
    </source>
</evidence>
<sequence length="328" mass="35297">MGSAHRELCTRTQQSCCGRSYRSVQFHRKASRGDQRAAGGGKSLEFPGTHHFTRPHGFKGRRRPGGSSGLAESLGPGAAGGPRGARDLRPKRGPTAPSFLPKKKLSPLFPRPLLGPPRTRPAQKRNVQFLPRSRLEAQPILKETGKEGRAARDGEPVRRARAGPGRLRGRARRRGGAGPAGTPLPFFSSSAGLAWKYAASSTRSAAPTVPECRILPPRRSLRVSAVSLGRSRAPCAAAAAAPRRGRRRTQRFTGDRVRAPWSACSRRRAGLSSGAAGLTLAPALLQLQDQLSSVLCKCPHWAFPATSVARKGNSFSENCDWTDLTLWT</sequence>
<feature type="region of interest" description="Disordered" evidence="1">
    <location>
        <begin position="144"/>
        <end position="183"/>
    </location>
</feature>
<reference evidence="3" key="1">
    <citation type="submission" date="2025-08" db="UniProtKB">
        <authorList>
            <consortium name="RefSeq"/>
        </authorList>
    </citation>
    <scope>IDENTIFICATION</scope>
    <source>
        <tissue evidence="3">Blood</tissue>
    </source>
</reference>
<evidence type="ECO:0000256" key="1">
    <source>
        <dbReference type="SAM" id="MobiDB-lite"/>
    </source>
</evidence>
<dbReference type="Proteomes" id="UP001652662">
    <property type="component" value="Chromosome 4"/>
</dbReference>
<keyword evidence="2" id="KW-1185">Reference proteome</keyword>
<feature type="compositionally biased region" description="Pro residues" evidence="1">
    <location>
        <begin position="109"/>
        <end position="119"/>
    </location>
</feature>
<feature type="compositionally biased region" description="Basic residues" evidence="1">
    <location>
        <begin position="51"/>
        <end position="64"/>
    </location>
</feature>
<dbReference type="GeneID" id="139083023"/>
<protein>
    <submittedName>
        <fullName evidence="3">Collagen alpha-2(I) chain-like</fullName>
    </submittedName>
</protein>
<gene>
    <name evidence="3" type="primary">LOC139083023</name>
</gene>
<dbReference type="RefSeq" id="XP_070473605.1">
    <property type="nucleotide sequence ID" value="XM_070617504.1"/>
</dbReference>
<organism evidence="2 3">
    <name type="scientific">Equus przewalskii</name>
    <name type="common">Przewalski's horse</name>
    <name type="synonym">Equus caballus przewalskii</name>
    <dbReference type="NCBI Taxonomy" id="9798"/>
    <lineage>
        <taxon>Eukaryota</taxon>
        <taxon>Metazoa</taxon>
        <taxon>Chordata</taxon>
        <taxon>Craniata</taxon>
        <taxon>Vertebrata</taxon>
        <taxon>Euteleostomi</taxon>
        <taxon>Mammalia</taxon>
        <taxon>Eutheria</taxon>
        <taxon>Laurasiatheria</taxon>
        <taxon>Perissodactyla</taxon>
        <taxon>Equidae</taxon>
        <taxon>Equus</taxon>
    </lineage>
</organism>